<dbReference type="AlphaFoldDB" id="A0A645IFM2"/>
<sequence>MGSIQAGLVIGHIGQTKYIIQQLREQLGIPDMKVVATGGLARVIDPNKEIFDILDPVLTLKGLKILYQKNK</sequence>
<name>A0A645IFM2_9ZZZZ</name>
<organism evidence="1">
    <name type="scientific">bioreactor metagenome</name>
    <dbReference type="NCBI Taxonomy" id="1076179"/>
    <lineage>
        <taxon>unclassified sequences</taxon>
        <taxon>metagenomes</taxon>
        <taxon>ecological metagenomes</taxon>
    </lineage>
</organism>
<protein>
    <submittedName>
        <fullName evidence="1">Type III pantothenate kinase</fullName>
        <ecNumber evidence="1">2.7.1.33</ecNumber>
    </submittedName>
</protein>
<proteinExistence type="predicted"/>
<keyword evidence="1" id="KW-0808">Transferase</keyword>
<evidence type="ECO:0000313" key="1">
    <source>
        <dbReference type="EMBL" id="MPN49632.1"/>
    </source>
</evidence>
<accession>A0A645IFM2</accession>
<dbReference type="InterPro" id="IPR043129">
    <property type="entry name" value="ATPase_NBD"/>
</dbReference>
<dbReference type="GO" id="GO:0004594">
    <property type="term" value="F:pantothenate kinase activity"/>
    <property type="evidence" value="ECO:0007669"/>
    <property type="project" value="UniProtKB-EC"/>
</dbReference>
<keyword evidence="1" id="KW-0418">Kinase</keyword>
<dbReference type="SUPFAM" id="SSF53067">
    <property type="entry name" value="Actin-like ATPase domain"/>
    <property type="match status" value="1"/>
</dbReference>
<comment type="caution">
    <text evidence="1">The sequence shown here is derived from an EMBL/GenBank/DDBJ whole genome shotgun (WGS) entry which is preliminary data.</text>
</comment>
<dbReference type="EC" id="2.7.1.33" evidence="1"/>
<reference evidence="1" key="1">
    <citation type="submission" date="2019-08" db="EMBL/GenBank/DDBJ databases">
        <authorList>
            <person name="Kucharzyk K."/>
            <person name="Murdoch R.W."/>
            <person name="Higgins S."/>
            <person name="Loffler F."/>
        </authorList>
    </citation>
    <scope>NUCLEOTIDE SEQUENCE</scope>
</reference>
<dbReference type="Gene3D" id="3.30.420.40">
    <property type="match status" value="1"/>
</dbReference>
<dbReference type="EMBL" id="VSSQ01113065">
    <property type="protein sequence ID" value="MPN49632.1"/>
    <property type="molecule type" value="Genomic_DNA"/>
</dbReference>
<gene>
    <name evidence="1" type="primary">coaX_48</name>
    <name evidence="1" type="ORF">SDC9_197254</name>
</gene>